<reference evidence="2 3" key="1">
    <citation type="submission" date="2019-09" db="EMBL/GenBank/DDBJ databases">
        <title>Polymorphobacter sp. isolated from a lake in China.</title>
        <authorList>
            <person name="Liu Z."/>
        </authorList>
    </citation>
    <scope>NUCLEOTIDE SEQUENCE [LARGE SCALE GENOMIC DNA]</scope>
    <source>
        <strain evidence="2 3">D40P</strain>
    </source>
</reference>
<dbReference type="OrthoDB" id="117186at2"/>
<dbReference type="EMBL" id="WIOL01000001">
    <property type="protein sequence ID" value="MQT16537.1"/>
    <property type="molecule type" value="Genomic_DNA"/>
</dbReference>
<evidence type="ECO:0000256" key="1">
    <source>
        <dbReference type="SAM" id="SignalP"/>
    </source>
</evidence>
<feature type="signal peptide" evidence="1">
    <location>
        <begin position="1"/>
        <end position="25"/>
    </location>
</feature>
<evidence type="ECO:0000313" key="2">
    <source>
        <dbReference type="EMBL" id="MQT16537.1"/>
    </source>
</evidence>
<name>A0A7C9GN64_9SPHN</name>
<dbReference type="AlphaFoldDB" id="A0A7C9GN64"/>
<evidence type="ECO:0008006" key="4">
    <source>
        <dbReference type="Google" id="ProtNLM"/>
    </source>
</evidence>
<gene>
    <name evidence="2" type="ORF">F3168_04595</name>
</gene>
<feature type="chain" id="PRO_5028997400" description="DUF4440 domain-containing protein" evidence="1">
    <location>
        <begin position="26"/>
        <end position="157"/>
    </location>
</feature>
<dbReference type="RefSeq" id="WP_152576927.1">
    <property type="nucleotide sequence ID" value="NZ_JAATJI010000001.1"/>
</dbReference>
<keyword evidence="1" id="KW-0732">Signal</keyword>
<dbReference type="InterPro" id="IPR032710">
    <property type="entry name" value="NTF2-like_dom_sf"/>
</dbReference>
<evidence type="ECO:0000313" key="3">
    <source>
        <dbReference type="Proteomes" id="UP000481327"/>
    </source>
</evidence>
<sequence>MKFAPVAPVAPVALVALLLAGPAAASPQAEVAAALDAFMASVNTSNADAFTAAVDPRAMIQVQQFQPDGSSALRVFPASDFAARLRSRTGKSTVDERLIDPQILVTRDFAHVWTPYSVDIDGKRLHCGVNSFSFIKTAGKWLVTNLTWTADPQGCPK</sequence>
<protein>
    <recommendedName>
        <fullName evidence="4">DUF4440 domain-containing protein</fullName>
    </recommendedName>
</protein>
<keyword evidence="3" id="KW-1185">Reference proteome</keyword>
<dbReference type="SUPFAM" id="SSF54427">
    <property type="entry name" value="NTF2-like"/>
    <property type="match status" value="1"/>
</dbReference>
<comment type="caution">
    <text evidence="2">The sequence shown here is derived from an EMBL/GenBank/DDBJ whole genome shotgun (WGS) entry which is preliminary data.</text>
</comment>
<accession>A0A7C9GN64</accession>
<dbReference type="Proteomes" id="UP000481327">
    <property type="component" value="Unassembled WGS sequence"/>
</dbReference>
<organism evidence="2 3">
    <name type="scientific">Sandarakinorhabdus fusca</name>
    <dbReference type="NCBI Taxonomy" id="1439888"/>
    <lineage>
        <taxon>Bacteria</taxon>
        <taxon>Pseudomonadati</taxon>
        <taxon>Pseudomonadota</taxon>
        <taxon>Alphaproteobacteria</taxon>
        <taxon>Sphingomonadales</taxon>
        <taxon>Sphingosinicellaceae</taxon>
        <taxon>Sandarakinorhabdus</taxon>
    </lineage>
</organism>
<proteinExistence type="predicted"/>
<dbReference type="Gene3D" id="3.10.450.50">
    <property type="match status" value="1"/>
</dbReference>